<name>A0ABD1QER7_9LAMI</name>
<dbReference type="EMBL" id="JBFOLK010000011">
    <property type="protein sequence ID" value="KAL2474709.1"/>
    <property type="molecule type" value="Genomic_DNA"/>
</dbReference>
<reference evidence="2" key="1">
    <citation type="submission" date="2024-07" db="EMBL/GenBank/DDBJ databases">
        <title>Two chromosome-level genome assemblies of Korean endemic species Abeliophyllum distichum and Forsythia ovata (Oleaceae).</title>
        <authorList>
            <person name="Jang H."/>
        </authorList>
    </citation>
    <scope>NUCLEOTIDE SEQUENCE [LARGE SCALE GENOMIC DNA]</scope>
</reference>
<evidence type="ECO:0000313" key="1">
    <source>
        <dbReference type="EMBL" id="KAL2474709.1"/>
    </source>
</evidence>
<organism evidence="1 2">
    <name type="scientific">Abeliophyllum distichum</name>
    <dbReference type="NCBI Taxonomy" id="126358"/>
    <lineage>
        <taxon>Eukaryota</taxon>
        <taxon>Viridiplantae</taxon>
        <taxon>Streptophyta</taxon>
        <taxon>Embryophyta</taxon>
        <taxon>Tracheophyta</taxon>
        <taxon>Spermatophyta</taxon>
        <taxon>Magnoliopsida</taxon>
        <taxon>eudicotyledons</taxon>
        <taxon>Gunneridae</taxon>
        <taxon>Pentapetalae</taxon>
        <taxon>asterids</taxon>
        <taxon>lamiids</taxon>
        <taxon>Lamiales</taxon>
        <taxon>Oleaceae</taxon>
        <taxon>Forsythieae</taxon>
        <taxon>Abeliophyllum</taxon>
    </lineage>
</organism>
<accession>A0ABD1QER7</accession>
<sequence length="104" mass="11866">MNALRKAAKSKDSPLAVMTIRTESMDIDPEKVKEEMILDEELDLRIIGSETSNMVGKDPSMACHALKVDPKVRPKIQKRRPLSTERYNALKEKVDKLLANEFIR</sequence>
<dbReference type="AlphaFoldDB" id="A0ABD1QER7"/>
<dbReference type="Proteomes" id="UP001604336">
    <property type="component" value="Unassembled WGS sequence"/>
</dbReference>
<protein>
    <submittedName>
        <fullName evidence="1">Uncharacterized protein</fullName>
    </submittedName>
</protein>
<keyword evidence="2" id="KW-1185">Reference proteome</keyword>
<evidence type="ECO:0000313" key="2">
    <source>
        <dbReference type="Proteomes" id="UP001604336"/>
    </source>
</evidence>
<gene>
    <name evidence="1" type="ORF">Adt_35445</name>
</gene>
<proteinExistence type="predicted"/>
<comment type="caution">
    <text evidence="1">The sequence shown here is derived from an EMBL/GenBank/DDBJ whole genome shotgun (WGS) entry which is preliminary data.</text>
</comment>